<dbReference type="SMART" id="SM00066">
    <property type="entry name" value="GAL4"/>
    <property type="match status" value="1"/>
</dbReference>
<dbReference type="PROSITE" id="PS00463">
    <property type="entry name" value="ZN2_CY6_FUNGAL_1"/>
    <property type="match status" value="1"/>
</dbReference>
<dbReference type="SUPFAM" id="SSF57701">
    <property type="entry name" value="Zn2/Cys6 DNA-binding domain"/>
    <property type="match status" value="1"/>
</dbReference>
<gene>
    <name evidence="3" type="ORF">BU16DRAFT_44664</name>
</gene>
<organism evidence="3 4">
    <name type="scientific">Lophium mytilinum</name>
    <dbReference type="NCBI Taxonomy" id="390894"/>
    <lineage>
        <taxon>Eukaryota</taxon>
        <taxon>Fungi</taxon>
        <taxon>Dikarya</taxon>
        <taxon>Ascomycota</taxon>
        <taxon>Pezizomycotina</taxon>
        <taxon>Dothideomycetes</taxon>
        <taxon>Pleosporomycetidae</taxon>
        <taxon>Mytilinidiales</taxon>
        <taxon>Mytilinidiaceae</taxon>
        <taxon>Lophium</taxon>
    </lineage>
</organism>
<dbReference type="PANTHER" id="PTHR38791:SF1">
    <property type="entry name" value="TRANSCRIPTION FACTOR, PUTATIVE-RELATED"/>
    <property type="match status" value="1"/>
</dbReference>
<dbReference type="GO" id="GO:0008270">
    <property type="term" value="F:zinc ion binding"/>
    <property type="evidence" value="ECO:0007669"/>
    <property type="project" value="InterPro"/>
</dbReference>
<reference evidence="3" key="1">
    <citation type="journal article" date="2020" name="Stud. Mycol.">
        <title>101 Dothideomycetes genomes: a test case for predicting lifestyles and emergence of pathogens.</title>
        <authorList>
            <person name="Haridas S."/>
            <person name="Albert R."/>
            <person name="Binder M."/>
            <person name="Bloem J."/>
            <person name="Labutti K."/>
            <person name="Salamov A."/>
            <person name="Andreopoulos B."/>
            <person name="Baker S."/>
            <person name="Barry K."/>
            <person name="Bills G."/>
            <person name="Bluhm B."/>
            <person name="Cannon C."/>
            <person name="Castanera R."/>
            <person name="Culley D."/>
            <person name="Daum C."/>
            <person name="Ezra D."/>
            <person name="Gonzalez J."/>
            <person name="Henrissat B."/>
            <person name="Kuo A."/>
            <person name="Liang C."/>
            <person name="Lipzen A."/>
            <person name="Lutzoni F."/>
            <person name="Magnuson J."/>
            <person name="Mondo S."/>
            <person name="Nolan M."/>
            <person name="Ohm R."/>
            <person name="Pangilinan J."/>
            <person name="Park H.-J."/>
            <person name="Ramirez L."/>
            <person name="Alfaro M."/>
            <person name="Sun H."/>
            <person name="Tritt A."/>
            <person name="Yoshinaga Y."/>
            <person name="Zwiers L.-H."/>
            <person name="Turgeon B."/>
            <person name="Goodwin S."/>
            <person name="Spatafora J."/>
            <person name="Crous P."/>
            <person name="Grigoriev I."/>
        </authorList>
    </citation>
    <scope>NUCLEOTIDE SEQUENCE</scope>
    <source>
        <strain evidence="3">CBS 269.34</strain>
    </source>
</reference>
<dbReference type="Proteomes" id="UP000799750">
    <property type="component" value="Unassembled WGS sequence"/>
</dbReference>
<dbReference type="GO" id="GO:0000981">
    <property type="term" value="F:DNA-binding transcription factor activity, RNA polymerase II-specific"/>
    <property type="evidence" value="ECO:0007669"/>
    <property type="project" value="InterPro"/>
</dbReference>
<dbReference type="AlphaFoldDB" id="A0A6A6QQH6"/>
<feature type="domain" description="Zn(2)-C6 fungal-type" evidence="2">
    <location>
        <begin position="10"/>
        <end position="39"/>
    </location>
</feature>
<dbReference type="InterPro" id="IPR001138">
    <property type="entry name" value="Zn2Cys6_DnaBD"/>
</dbReference>
<name>A0A6A6QQH6_9PEZI</name>
<keyword evidence="4" id="KW-1185">Reference proteome</keyword>
<evidence type="ECO:0000256" key="1">
    <source>
        <dbReference type="ARBA" id="ARBA00023242"/>
    </source>
</evidence>
<dbReference type="Gene3D" id="4.10.240.10">
    <property type="entry name" value="Zn(2)-C6 fungal-type DNA-binding domain"/>
    <property type="match status" value="1"/>
</dbReference>
<sequence length="484" mass="55060">MVFRGRPSKACERCRARRLKCDFMIPTCGQCTRASVACSGYRDTQQLRIRDESLTVAKKVFVVQNAHPVKPQFLPLSIDLQAREAFFAFYVTSKCWNFLRPYSHPTDSPEHLTLAIEAVSLAYLWHQVNSDTALANARERYVLALRMTTKILKSPKEATKEATLLASLLLDLFEKITDIEPRNTKSWTSHVDGALSLVKLRGLEQFQNRSDIDILLRLSSNSLMSCLCSDSPVPDELMAIQAHIANHLHTLDPKLRLSEVMVDYGRFRNDAKRGVLSNEEYVRMAMKLDERLLTIDFELPARWDRITTFTECTSDRVFGSHYDTYSDPKICLARNLFRVMRTLVINSLIEHSLAAPEHSQLLAAALNNIEILAREICASVPPYVDCNGAVQQRHFASMDIPVHTGHLHTHDHLIDCYMLIFPLYVAGLSDTVPGMRSWVIKQLHYISSHFFIRNAQMVAQLLEGEKHVSAWEVYAMLGSYAFVA</sequence>
<dbReference type="InterPro" id="IPR036864">
    <property type="entry name" value="Zn2-C6_fun-type_DNA-bd_sf"/>
</dbReference>
<dbReference type="EMBL" id="MU004190">
    <property type="protein sequence ID" value="KAF2494651.1"/>
    <property type="molecule type" value="Genomic_DNA"/>
</dbReference>
<evidence type="ECO:0000313" key="4">
    <source>
        <dbReference type="Proteomes" id="UP000799750"/>
    </source>
</evidence>
<accession>A0A6A6QQH6</accession>
<dbReference type="Pfam" id="PF00172">
    <property type="entry name" value="Zn_clus"/>
    <property type="match status" value="1"/>
</dbReference>
<dbReference type="InterPro" id="IPR053175">
    <property type="entry name" value="DHMBA_Reg_Transcription_Factor"/>
</dbReference>
<dbReference type="PANTHER" id="PTHR38791">
    <property type="entry name" value="ZN(II)2CYS6 TRANSCRIPTION FACTOR (EUROFUNG)-RELATED-RELATED"/>
    <property type="match status" value="1"/>
</dbReference>
<evidence type="ECO:0000259" key="2">
    <source>
        <dbReference type="PROSITE" id="PS50048"/>
    </source>
</evidence>
<dbReference type="PROSITE" id="PS50048">
    <property type="entry name" value="ZN2_CY6_FUNGAL_2"/>
    <property type="match status" value="1"/>
</dbReference>
<evidence type="ECO:0000313" key="3">
    <source>
        <dbReference type="EMBL" id="KAF2494651.1"/>
    </source>
</evidence>
<dbReference type="OrthoDB" id="3905517at2759"/>
<proteinExistence type="predicted"/>
<keyword evidence="1" id="KW-0539">Nucleus</keyword>
<protein>
    <recommendedName>
        <fullName evidence="2">Zn(2)-C6 fungal-type domain-containing protein</fullName>
    </recommendedName>
</protein>
<dbReference type="CDD" id="cd00067">
    <property type="entry name" value="GAL4"/>
    <property type="match status" value="1"/>
</dbReference>
<dbReference type="Pfam" id="PF11951">
    <property type="entry name" value="Fungal_trans_2"/>
    <property type="match status" value="1"/>
</dbReference>
<dbReference type="InterPro" id="IPR021858">
    <property type="entry name" value="Fun_TF"/>
</dbReference>